<dbReference type="AlphaFoldDB" id="A0A1G6EJK6"/>
<dbReference type="OrthoDB" id="7784140at2"/>
<sequence>MESTVLFRDRQELQSADLNNAQDFARAAIDHVVNDAIETGKGYVGFSATKTAATEVTLSAGRLYAGGAVFARDDDVVIDLFNALPLVTKKRIALVAFGQPVDTDVQPRDFLIDAQLGTTEPQSVAMESHRRCEVSSVAGTESPDPSVPATDANVTVLAYLLLDTTGILSIEQWTPTQLPNLRLVANRVTSLELWRGQISGQVDTLRTDLSALADRMLAFALKNEVVDLTQQLEDLRKKVYEPGAYIYYGTDHFLTEEGSNPDHLSYDALVEEGVRFGEAGSATTALALLNPNNVYVTVNNGFVLPKYGHAVRMDLTGYSGETRMAQYTYETTEIRQLTRSRERRRYGASKEVCSNSAWWRQGAYDMTQNVFRRKGETWEVLNGIPDRMPNGQVIPNGNVHWIRLRQFWIDIYQEPYWERVTSTAAINGQQVAQTFLNSQDGWLSQVGLYFSRKAATGDVTVLVCETAFGMPDLTRVLSRTTVPVADIKVGSISGGAGLPSLVETKVVLPPTYLVAGRRYAIVCVTTGDHYVAMTNTDNGVVQGTFFVSTDGAFFAGNLVDDLKMRLYFAKFERTRLSVELTALQLAGGILDIDILNEGITPPACRTDFEVQVNGAWVPLDGEPNGPNLSGLPAILPLRVTLTGTTDLMPGFGLTGSEVIVSRPRTAFTWVGALRTLGSPSNSIKVIVDLQAYDEATHDCTVSLLTGADLSGSETADVIEDVTLPDGSIRRTSVFNVTAVSFYAVSIVGSTTSAAGLFHIGELIEFSQS</sequence>
<proteinExistence type="predicted"/>
<dbReference type="EMBL" id="FMXQ01000013">
    <property type="protein sequence ID" value="SDB57560.1"/>
    <property type="molecule type" value="Genomic_DNA"/>
</dbReference>
<evidence type="ECO:0000313" key="2">
    <source>
        <dbReference type="Proteomes" id="UP000199071"/>
    </source>
</evidence>
<evidence type="ECO:0008006" key="3">
    <source>
        <dbReference type="Google" id="ProtNLM"/>
    </source>
</evidence>
<keyword evidence="2" id="KW-1185">Reference proteome</keyword>
<gene>
    <name evidence="1" type="ORF">SAMN02982931_04581</name>
</gene>
<accession>A0A1G6EJK6</accession>
<organism evidence="1 2">
    <name type="scientific">Bauldia litoralis</name>
    <dbReference type="NCBI Taxonomy" id="665467"/>
    <lineage>
        <taxon>Bacteria</taxon>
        <taxon>Pseudomonadati</taxon>
        <taxon>Pseudomonadota</taxon>
        <taxon>Alphaproteobacteria</taxon>
        <taxon>Hyphomicrobiales</taxon>
        <taxon>Kaistiaceae</taxon>
        <taxon>Bauldia</taxon>
    </lineage>
</organism>
<evidence type="ECO:0000313" key="1">
    <source>
        <dbReference type="EMBL" id="SDB57560.1"/>
    </source>
</evidence>
<dbReference type="Proteomes" id="UP000199071">
    <property type="component" value="Unassembled WGS sequence"/>
</dbReference>
<protein>
    <recommendedName>
        <fullName evidence="3">DUF4815 domain-containing protein</fullName>
    </recommendedName>
</protein>
<reference evidence="1 2" key="1">
    <citation type="submission" date="2016-10" db="EMBL/GenBank/DDBJ databases">
        <authorList>
            <person name="de Groot N.N."/>
        </authorList>
    </citation>
    <scope>NUCLEOTIDE SEQUENCE [LARGE SCALE GENOMIC DNA]</scope>
    <source>
        <strain evidence="1 2">ATCC 35022</strain>
    </source>
</reference>
<name>A0A1G6EJK6_9HYPH</name>
<dbReference type="STRING" id="665467.SAMN02982931_04581"/>
<dbReference type="RefSeq" id="WP_090880822.1">
    <property type="nucleotide sequence ID" value="NZ_FMXQ01000013.1"/>
</dbReference>